<name>A0AAN9QEU4_PHACN</name>
<dbReference type="EMBL" id="JAYMYR010000010">
    <property type="protein sequence ID" value="KAK7335075.1"/>
    <property type="molecule type" value="Genomic_DNA"/>
</dbReference>
<dbReference type="Proteomes" id="UP001374584">
    <property type="component" value="Unassembled WGS sequence"/>
</dbReference>
<keyword evidence="2" id="KW-1185">Reference proteome</keyword>
<reference evidence="1 2" key="1">
    <citation type="submission" date="2024-01" db="EMBL/GenBank/DDBJ databases">
        <title>The genomes of 5 underutilized Papilionoideae crops provide insights into root nodulation and disease resistanc.</title>
        <authorList>
            <person name="Jiang F."/>
        </authorList>
    </citation>
    <scope>NUCLEOTIDE SEQUENCE [LARGE SCALE GENOMIC DNA]</scope>
    <source>
        <strain evidence="1">JINMINGXINNONG_FW02</strain>
        <tissue evidence="1">Leaves</tissue>
    </source>
</reference>
<proteinExistence type="predicted"/>
<gene>
    <name evidence="1" type="ORF">VNO80_26846</name>
</gene>
<evidence type="ECO:0000313" key="2">
    <source>
        <dbReference type="Proteomes" id="UP001374584"/>
    </source>
</evidence>
<sequence length="127" mass="14093">MDHRWCISTAGQAAEPSTQSDFLKSAEVSPHPPQFMHSNLTSISAKPIWIVAAAVQNSTNRKLKPSKNLQSPTREYLYAKPSSAHSYHIVLTSHRLPLPSQDCFCCIYLLLQIPPEGILGLLTTRIP</sequence>
<evidence type="ECO:0000313" key="1">
    <source>
        <dbReference type="EMBL" id="KAK7335075.1"/>
    </source>
</evidence>
<protein>
    <submittedName>
        <fullName evidence="1">Uncharacterized protein</fullName>
    </submittedName>
</protein>
<comment type="caution">
    <text evidence="1">The sequence shown here is derived from an EMBL/GenBank/DDBJ whole genome shotgun (WGS) entry which is preliminary data.</text>
</comment>
<organism evidence="1 2">
    <name type="scientific">Phaseolus coccineus</name>
    <name type="common">Scarlet runner bean</name>
    <name type="synonym">Phaseolus multiflorus</name>
    <dbReference type="NCBI Taxonomy" id="3886"/>
    <lineage>
        <taxon>Eukaryota</taxon>
        <taxon>Viridiplantae</taxon>
        <taxon>Streptophyta</taxon>
        <taxon>Embryophyta</taxon>
        <taxon>Tracheophyta</taxon>
        <taxon>Spermatophyta</taxon>
        <taxon>Magnoliopsida</taxon>
        <taxon>eudicotyledons</taxon>
        <taxon>Gunneridae</taxon>
        <taxon>Pentapetalae</taxon>
        <taxon>rosids</taxon>
        <taxon>fabids</taxon>
        <taxon>Fabales</taxon>
        <taxon>Fabaceae</taxon>
        <taxon>Papilionoideae</taxon>
        <taxon>50 kb inversion clade</taxon>
        <taxon>NPAAA clade</taxon>
        <taxon>indigoferoid/millettioid clade</taxon>
        <taxon>Phaseoleae</taxon>
        <taxon>Phaseolus</taxon>
    </lineage>
</organism>
<accession>A0AAN9QEU4</accession>
<dbReference type="AlphaFoldDB" id="A0AAN9QEU4"/>